<dbReference type="Gene3D" id="3.40.250.10">
    <property type="entry name" value="Rhodanese-like domain"/>
    <property type="match status" value="1"/>
</dbReference>
<evidence type="ECO:0000313" key="5">
    <source>
        <dbReference type="Proteomes" id="UP000002033"/>
    </source>
</evidence>
<accession>D8JYH5</accession>
<gene>
    <name evidence="4" type="ordered locus">Hden_1620</name>
</gene>
<feature type="region of interest" description="Disordered" evidence="1">
    <location>
        <begin position="32"/>
        <end position="68"/>
    </location>
</feature>
<proteinExistence type="predicted"/>
<dbReference type="PROSITE" id="PS50206">
    <property type="entry name" value="RHODANESE_3"/>
    <property type="match status" value="1"/>
</dbReference>
<feature type="compositionally biased region" description="Pro residues" evidence="1">
    <location>
        <begin position="49"/>
        <end position="59"/>
    </location>
</feature>
<dbReference type="HOGENOM" id="CLU_094703_0_0_5"/>
<dbReference type="eggNOG" id="COG0607">
    <property type="taxonomic scope" value="Bacteria"/>
</dbReference>
<feature type="domain" description="Rhodanese" evidence="3">
    <location>
        <begin position="124"/>
        <end position="207"/>
    </location>
</feature>
<dbReference type="Proteomes" id="UP000002033">
    <property type="component" value="Chromosome"/>
</dbReference>
<reference evidence="5" key="1">
    <citation type="journal article" date="2011" name="J. Bacteriol.">
        <title>Genome sequences of eight morphologically diverse alphaproteobacteria.</title>
        <authorList>
            <consortium name="US DOE Joint Genome Institute"/>
            <person name="Brown P.J."/>
            <person name="Kysela D.T."/>
            <person name="Buechlein A."/>
            <person name="Hemmerich C."/>
            <person name="Brun Y.V."/>
        </authorList>
    </citation>
    <scope>NUCLEOTIDE SEQUENCE [LARGE SCALE GENOMIC DNA]</scope>
    <source>
        <strain evidence="5">ATCC 51888 / DSM 1869 / NCIB 11706 / TK 0415</strain>
    </source>
</reference>
<sequence length="212" mass="23392" precursor="true">MKSSRRMRLRYGVLGIFGVASALFAAAATASSPSGTVGDADVAITSPTPSTPRTPPPEPDAYRTDDYRSPVPLTLKGATILSNRDATELWQAKSAVFIDVYPHPPKPPNLPAGTLWRETTHQSIENAVWLPNVGYGVLSEANDSYFRRSLAELSGGDTSKRLVFFCLRDCWMSWNAAKRALTYGYRNVDWYRDGSDGWQEEGGLLEEVHPRP</sequence>
<dbReference type="KEGG" id="hdn:Hden_1620"/>
<feature type="signal peptide" evidence="2">
    <location>
        <begin position="1"/>
        <end position="30"/>
    </location>
</feature>
<feature type="chain" id="PRO_5003116591" description="Rhodanese domain-containing protein" evidence="2">
    <location>
        <begin position="31"/>
        <end position="212"/>
    </location>
</feature>
<dbReference type="CDD" id="cd00158">
    <property type="entry name" value="RHOD"/>
    <property type="match status" value="1"/>
</dbReference>
<dbReference type="InterPro" id="IPR022376">
    <property type="entry name" value="PQQ_CXXCW"/>
</dbReference>
<name>D8JYH5_HYPDA</name>
<dbReference type="EMBL" id="CP002083">
    <property type="protein sequence ID" value="ADJ23427.1"/>
    <property type="molecule type" value="Genomic_DNA"/>
</dbReference>
<organism evidence="4 5">
    <name type="scientific">Hyphomicrobium denitrificans (strain ATCC 51888 / DSM 1869 / NCIMB 11706 / TK 0415)</name>
    <dbReference type="NCBI Taxonomy" id="582899"/>
    <lineage>
        <taxon>Bacteria</taxon>
        <taxon>Pseudomonadati</taxon>
        <taxon>Pseudomonadota</taxon>
        <taxon>Alphaproteobacteria</taxon>
        <taxon>Hyphomicrobiales</taxon>
        <taxon>Hyphomicrobiaceae</taxon>
        <taxon>Hyphomicrobium</taxon>
    </lineage>
</organism>
<keyword evidence="2" id="KW-0732">Signal</keyword>
<dbReference type="SUPFAM" id="SSF52821">
    <property type="entry name" value="Rhodanese/Cell cycle control phosphatase"/>
    <property type="match status" value="1"/>
</dbReference>
<keyword evidence="5" id="KW-1185">Reference proteome</keyword>
<evidence type="ECO:0000256" key="1">
    <source>
        <dbReference type="SAM" id="MobiDB-lite"/>
    </source>
</evidence>
<protein>
    <recommendedName>
        <fullName evidence="3">Rhodanese domain-containing protein</fullName>
    </recommendedName>
</protein>
<evidence type="ECO:0000256" key="2">
    <source>
        <dbReference type="SAM" id="SignalP"/>
    </source>
</evidence>
<dbReference type="InterPro" id="IPR001763">
    <property type="entry name" value="Rhodanese-like_dom"/>
</dbReference>
<dbReference type="AlphaFoldDB" id="D8JYH5"/>
<dbReference type="NCBIfam" id="TIGR03865">
    <property type="entry name" value="PQQ_CXXCW"/>
    <property type="match status" value="1"/>
</dbReference>
<dbReference type="InterPro" id="IPR036873">
    <property type="entry name" value="Rhodanese-like_dom_sf"/>
</dbReference>
<dbReference type="STRING" id="582899.Hden_1620"/>
<evidence type="ECO:0000259" key="3">
    <source>
        <dbReference type="PROSITE" id="PS50206"/>
    </source>
</evidence>
<evidence type="ECO:0000313" key="4">
    <source>
        <dbReference type="EMBL" id="ADJ23427.1"/>
    </source>
</evidence>
<dbReference type="RefSeq" id="WP_013215586.1">
    <property type="nucleotide sequence ID" value="NC_014313.1"/>
</dbReference>